<name>A0A8U7M977_CORMO</name>
<dbReference type="InterPro" id="IPR036869">
    <property type="entry name" value="J_dom_sf"/>
</dbReference>
<protein>
    <submittedName>
        <fullName evidence="1">Uncharacterized protein</fullName>
    </submittedName>
</protein>
<reference evidence="1" key="3">
    <citation type="submission" date="2025-09" db="UniProtKB">
        <authorList>
            <consortium name="Ensembl"/>
        </authorList>
    </citation>
    <scope>IDENTIFICATION</scope>
</reference>
<reference evidence="1" key="2">
    <citation type="submission" date="2025-08" db="UniProtKB">
        <authorList>
            <consortium name="Ensembl"/>
        </authorList>
    </citation>
    <scope>IDENTIFICATION</scope>
</reference>
<dbReference type="SUPFAM" id="SSF46565">
    <property type="entry name" value="Chaperone J-domain"/>
    <property type="match status" value="1"/>
</dbReference>
<accession>A0A8U7M977</accession>
<keyword evidence="2" id="KW-1185">Reference proteome</keyword>
<dbReference type="Proteomes" id="UP000694553">
    <property type="component" value="Unassembled WGS sequence"/>
</dbReference>
<dbReference type="Gene3D" id="1.10.287.110">
    <property type="entry name" value="DnaJ domain"/>
    <property type="match status" value="1"/>
</dbReference>
<dbReference type="AlphaFoldDB" id="A0A8U7M977"/>
<evidence type="ECO:0000313" key="2">
    <source>
        <dbReference type="Proteomes" id="UP000694553"/>
    </source>
</evidence>
<sequence length="93" mass="10041">LLSRVCSVGNYYILNNFRGELILLLSLQAIAETAKRISTSSLFLIIGVSQSAGKSKVSPKKIMLLNHHDNGRSPYLAPKINGAKALLESSAKT</sequence>
<dbReference type="Ensembl" id="ENSCMUT00000030472.1">
    <property type="protein sequence ID" value="ENSCMUP00000028999.1"/>
    <property type="gene ID" value="ENSCMUG00000018623.1"/>
</dbReference>
<reference evidence="2" key="1">
    <citation type="submission" date="2019-10" db="EMBL/GenBank/DDBJ databases">
        <title>Corvus moneduloides (New Caledonian crow) genome, bCorMon1, primary haplotype.</title>
        <authorList>
            <person name="Rutz C."/>
            <person name="Fungtammasan C."/>
            <person name="Mountcastle J."/>
            <person name="Formenti G."/>
            <person name="Chow W."/>
            <person name="Howe K."/>
            <person name="Steele M.P."/>
            <person name="Fernandes J."/>
            <person name="Gilbert M.T.P."/>
            <person name="Fedrigo O."/>
            <person name="Jarvis E.D."/>
            <person name="Gemmell N."/>
        </authorList>
    </citation>
    <scope>NUCLEOTIDE SEQUENCE [LARGE SCALE GENOMIC DNA]</scope>
</reference>
<evidence type="ECO:0000313" key="1">
    <source>
        <dbReference type="Ensembl" id="ENSCMUP00000028999.1"/>
    </source>
</evidence>
<organism evidence="1 2">
    <name type="scientific">Corvus moneduloides</name>
    <name type="common">New Caledonian crow</name>
    <dbReference type="NCBI Taxonomy" id="1196302"/>
    <lineage>
        <taxon>Eukaryota</taxon>
        <taxon>Metazoa</taxon>
        <taxon>Chordata</taxon>
        <taxon>Craniata</taxon>
        <taxon>Vertebrata</taxon>
        <taxon>Euteleostomi</taxon>
        <taxon>Archelosauria</taxon>
        <taxon>Archosauria</taxon>
        <taxon>Dinosauria</taxon>
        <taxon>Saurischia</taxon>
        <taxon>Theropoda</taxon>
        <taxon>Coelurosauria</taxon>
        <taxon>Aves</taxon>
        <taxon>Neognathae</taxon>
        <taxon>Neoaves</taxon>
        <taxon>Telluraves</taxon>
        <taxon>Australaves</taxon>
        <taxon>Passeriformes</taxon>
        <taxon>Corvoidea</taxon>
        <taxon>Corvidae</taxon>
        <taxon>Corvus</taxon>
    </lineage>
</organism>
<proteinExistence type="predicted"/>